<reference evidence="2 3" key="1">
    <citation type="submission" date="2021-05" db="EMBL/GenBank/DDBJ databases">
        <title>Shewanella sp. JM162201.</title>
        <authorList>
            <person name="Xu S."/>
            <person name="Li A."/>
        </authorList>
    </citation>
    <scope>NUCLEOTIDE SEQUENCE [LARGE SCALE GENOMIC DNA]</scope>
    <source>
        <strain evidence="2 3">JM162201</strain>
    </source>
</reference>
<proteinExistence type="predicted"/>
<protein>
    <submittedName>
        <fullName evidence="2">MSHA biogenesis protein MshK</fullName>
    </submittedName>
</protein>
<dbReference type="Proteomes" id="UP001195903">
    <property type="component" value="Unassembled WGS sequence"/>
</dbReference>
<gene>
    <name evidence="2" type="ORF">KJI95_06130</name>
</gene>
<organism evidence="2 3">
    <name type="scientific">Shewanella jiangmenensis</name>
    <dbReference type="NCBI Taxonomy" id="2837387"/>
    <lineage>
        <taxon>Bacteria</taxon>
        <taxon>Pseudomonadati</taxon>
        <taxon>Pseudomonadota</taxon>
        <taxon>Gammaproteobacteria</taxon>
        <taxon>Alteromonadales</taxon>
        <taxon>Shewanellaceae</taxon>
        <taxon>Shewanella</taxon>
    </lineage>
</organism>
<accession>A0ABS5V2R1</accession>
<evidence type="ECO:0000313" key="2">
    <source>
        <dbReference type="EMBL" id="MBT1444101.1"/>
    </source>
</evidence>
<sequence length="100" mass="10757">MWRIISVLLCLFALQATANTLKDPTMPGDFREHRSQKAGSGSSKLTSIITSADGNFAVIGNRVLSVGDTVGSARITAIRSDYVALSDGKTLRLFQAITER</sequence>
<evidence type="ECO:0000256" key="1">
    <source>
        <dbReference type="SAM" id="SignalP"/>
    </source>
</evidence>
<name>A0ABS5V2R1_9GAMM</name>
<feature type="chain" id="PRO_5045246648" evidence="1">
    <location>
        <begin position="19"/>
        <end position="100"/>
    </location>
</feature>
<dbReference type="EMBL" id="JAHEPS010000002">
    <property type="protein sequence ID" value="MBT1444101.1"/>
    <property type="molecule type" value="Genomic_DNA"/>
</dbReference>
<comment type="caution">
    <text evidence="2">The sequence shown here is derived from an EMBL/GenBank/DDBJ whole genome shotgun (WGS) entry which is preliminary data.</text>
</comment>
<dbReference type="RefSeq" id="WP_214506310.1">
    <property type="nucleotide sequence ID" value="NZ_JAHEPS010000002.1"/>
</dbReference>
<feature type="signal peptide" evidence="1">
    <location>
        <begin position="1"/>
        <end position="18"/>
    </location>
</feature>
<keyword evidence="3" id="KW-1185">Reference proteome</keyword>
<evidence type="ECO:0000313" key="3">
    <source>
        <dbReference type="Proteomes" id="UP001195903"/>
    </source>
</evidence>
<keyword evidence="1" id="KW-0732">Signal</keyword>